<evidence type="ECO:0000313" key="4">
    <source>
        <dbReference type="Proteomes" id="UP001152523"/>
    </source>
</evidence>
<protein>
    <submittedName>
        <fullName evidence="3">Uncharacterized protein</fullName>
    </submittedName>
</protein>
<dbReference type="AlphaFoldDB" id="A0AAV0F1Z0"/>
<evidence type="ECO:0000256" key="1">
    <source>
        <dbReference type="SAM" id="Phobius"/>
    </source>
</evidence>
<comment type="caution">
    <text evidence="3">The sequence shown here is derived from an EMBL/GenBank/DDBJ whole genome shotgun (WGS) entry which is preliminary data.</text>
</comment>
<name>A0AAV0F1Z0_9ASTE</name>
<keyword evidence="4" id="KW-1185">Reference proteome</keyword>
<evidence type="ECO:0000313" key="3">
    <source>
        <dbReference type="EMBL" id="CAH9129369.1"/>
    </source>
</evidence>
<reference evidence="3" key="1">
    <citation type="submission" date="2022-07" db="EMBL/GenBank/DDBJ databases">
        <authorList>
            <person name="Macas J."/>
            <person name="Novak P."/>
            <person name="Neumann P."/>
        </authorList>
    </citation>
    <scope>NUCLEOTIDE SEQUENCE</scope>
</reference>
<evidence type="ECO:0000313" key="2">
    <source>
        <dbReference type="EMBL" id="CAH9117822.1"/>
    </source>
</evidence>
<sequence>MSDCRRFQGHTRSATISFSASEQVNRDILCEFGKTLPFYPLQVKADESGVSIWSPIRAAYLRWKRKGKQTYKPPQEKVVTMRGFLFYEAVRQCLSSLCYSASLFLHSCPFSLTVLFVFWYENLVGIC</sequence>
<keyword evidence="1" id="KW-0472">Membrane</keyword>
<keyword evidence="1" id="KW-0812">Transmembrane</keyword>
<dbReference type="EMBL" id="CAMAPF010000955">
    <property type="protein sequence ID" value="CAH9129369.1"/>
    <property type="molecule type" value="Genomic_DNA"/>
</dbReference>
<feature type="transmembrane region" description="Helical" evidence="1">
    <location>
        <begin position="97"/>
        <end position="120"/>
    </location>
</feature>
<proteinExistence type="predicted"/>
<accession>A0AAV0F1Z0</accession>
<dbReference type="Proteomes" id="UP001152523">
    <property type="component" value="Unassembled WGS sequence"/>
</dbReference>
<gene>
    <name evidence="2" type="ORF">CEPIT_LOCUS22017</name>
    <name evidence="3" type="ORF">CEPIT_LOCUS29798</name>
</gene>
<keyword evidence="1" id="KW-1133">Transmembrane helix</keyword>
<organism evidence="3 4">
    <name type="scientific">Cuscuta epithymum</name>
    <dbReference type="NCBI Taxonomy" id="186058"/>
    <lineage>
        <taxon>Eukaryota</taxon>
        <taxon>Viridiplantae</taxon>
        <taxon>Streptophyta</taxon>
        <taxon>Embryophyta</taxon>
        <taxon>Tracheophyta</taxon>
        <taxon>Spermatophyta</taxon>
        <taxon>Magnoliopsida</taxon>
        <taxon>eudicotyledons</taxon>
        <taxon>Gunneridae</taxon>
        <taxon>Pentapetalae</taxon>
        <taxon>asterids</taxon>
        <taxon>lamiids</taxon>
        <taxon>Solanales</taxon>
        <taxon>Convolvulaceae</taxon>
        <taxon>Cuscuteae</taxon>
        <taxon>Cuscuta</taxon>
        <taxon>Cuscuta subgen. Cuscuta</taxon>
    </lineage>
</organism>
<dbReference type="EMBL" id="CAMAPF010000532">
    <property type="protein sequence ID" value="CAH9117822.1"/>
    <property type="molecule type" value="Genomic_DNA"/>
</dbReference>